<dbReference type="Proteomes" id="UP000199073">
    <property type="component" value="Unassembled WGS sequence"/>
</dbReference>
<dbReference type="EMBL" id="FNJI01000020">
    <property type="protein sequence ID" value="SDP43518.1"/>
    <property type="molecule type" value="Genomic_DNA"/>
</dbReference>
<keyword evidence="6 7" id="KW-0472">Membrane</keyword>
<protein>
    <submittedName>
        <fullName evidence="9">TRAP transporter, DctM subunit</fullName>
    </submittedName>
</protein>
<dbReference type="Pfam" id="PF06808">
    <property type="entry name" value="DctM"/>
    <property type="match status" value="1"/>
</dbReference>
<accession>A0A1H0SQK9</accession>
<dbReference type="InterPro" id="IPR004681">
    <property type="entry name" value="TRAP_DctM"/>
</dbReference>
<dbReference type="GO" id="GO:0022857">
    <property type="term" value="F:transmembrane transporter activity"/>
    <property type="evidence" value="ECO:0007669"/>
    <property type="project" value="TreeGrafter"/>
</dbReference>
<evidence type="ECO:0000256" key="1">
    <source>
        <dbReference type="ARBA" id="ARBA00004429"/>
    </source>
</evidence>
<reference evidence="9 10" key="1">
    <citation type="submission" date="2016-10" db="EMBL/GenBank/DDBJ databases">
        <authorList>
            <person name="de Groot N.N."/>
        </authorList>
    </citation>
    <scope>NUCLEOTIDE SEQUENCE [LARGE SCALE GENOMIC DNA]</scope>
    <source>
        <strain evidence="9 10">DSM 12130</strain>
    </source>
</reference>
<dbReference type="PANTHER" id="PTHR33362">
    <property type="entry name" value="SIALIC ACID TRAP TRANSPORTER PERMEASE PROTEIN SIAT-RELATED"/>
    <property type="match status" value="1"/>
</dbReference>
<keyword evidence="4 7" id="KW-0812">Transmembrane</keyword>
<keyword evidence="2" id="KW-1003">Cell membrane</keyword>
<evidence type="ECO:0000259" key="8">
    <source>
        <dbReference type="Pfam" id="PF06808"/>
    </source>
</evidence>
<evidence type="ECO:0000313" key="10">
    <source>
        <dbReference type="Proteomes" id="UP000199073"/>
    </source>
</evidence>
<evidence type="ECO:0000256" key="3">
    <source>
        <dbReference type="ARBA" id="ARBA00022519"/>
    </source>
</evidence>
<feature type="transmembrane region" description="Helical" evidence="7">
    <location>
        <begin position="163"/>
        <end position="193"/>
    </location>
</feature>
<evidence type="ECO:0000256" key="2">
    <source>
        <dbReference type="ARBA" id="ARBA00022475"/>
    </source>
</evidence>
<dbReference type="GO" id="GO:0005886">
    <property type="term" value="C:plasma membrane"/>
    <property type="evidence" value="ECO:0007669"/>
    <property type="project" value="UniProtKB-SubCell"/>
</dbReference>
<evidence type="ECO:0000256" key="6">
    <source>
        <dbReference type="ARBA" id="ARBA00023136"/>
    </source>
</evidence>
<proteinExistence type="predicted"/>
<feature type="transmembrane region" description="Helical" evidence="7">
    <location>
        <begin position="62"/>
        <end position="85"/>
    </location>
</feature>
<name>A0A1H0SQK9_9BACT</name>
<feature type="transmembrane region" description="Helical" evidence="7">
    <location>
        <begin position="20"/>
        <end position="41"/>
    </location>
</feature>
<feature type="domain" description="TRAP C4-dicarboxylate transport system permease DctM subunit" evidence="8">
    <location>
        <begin position="2"/>
        <end position="268"/>
    </location>
</feature>
<sequence length="277" mass="30318">MMIMYAFLSGESVGRLFAGGVIPGFILAVCYMVYIGLRCYFQPELGPGIPEEERASLREKVTSLKGLILPGILIIAVLGCIFFGLTSPTEAAAVGALGAIVAAATRKKISWKMLKDSALKTLNVSSFTAFIIIGAVVFSTVYTGLGATQMIKSTIVGLDVSPWVVLIIMQLSFIILGMFLDDLAILFLCMPIYIPVIKGLGFDPVWFAVLYVVNMQMAYITPPYGINLFYMKAVAPPDVSMGDIYRSVLPFVFIQIVCLGLFMMFPQIILWLPNMLF</sequence>
<evidence type="ECO:0000313" key="9">
    <source>
        <dbReference type="EMBL" id="SDP43518.1"/>
    </source>
</evidence>
<dbReference type="STRING" id="91360.SAMN05660330_02753"/>
<keyword evidence="3" id="KW-0997">Cell inner membrane</keyword>
<evidence type="ECO:0000256" key="4">
    <source>
        <dbReference type="ARBA" id="ARBA00022692"/>
    </source>
</evidence>
<comment type="subcellular location">
    <subcellularLocation>
        <location evidence="1">Cell inner membrane</location>
        <topology evidence="1">Multi-pass membrane protein</topology>
    </subcellularLocation>
</comment>
<feature type="transmembrane region" description="Helical" evidence="7">
    <location>
        <begin position="205"/>
        <end position="224"/>
    </location>
</feature>
<gene>
    <name evidence="9" type="ORF">SAMN05660330_02753</name>
</gene>
<feature type="transmembrane region" description="Helical" evidence="7">
    <location>
        <begin position="121"/>
        <end position="143"/>
    </location>
</feature>
<feature type="transmembrane region" description="Helical" evidence="7">
    <location>
        <begin position="244"/>
        <end position="272"/>
    </location>
</feature>
<dbReference type="InterPro" id="IPR010656">
    <property type="entry name" value="DctM"/>
</dbReference>
<keyword evidence="10" id="KW-1185">Reference proteome</keyword>
<evidence type="ECO:0000256" key="5">
    <source>
        <dbReference type="ARBA" id="ARBA00022989"/>
    </source>
</evidence>
<keyword evidence="5 7" id="KW-1133">Transmembrane helix</keyword>
<dbReference type="AlphaFoldDB" id="A0A1H0SQK9"/>
<evidence type="ECO:0000256" key="7">
    <source>
        <dbReference type="SAM" id="Phobius"/>
    </source>
</evidence>
<organism evidence="9 10">
    <name type="scientific">Desulforhopalus singaporensis</name>
    <dbReference type="NCBI Taxonomy" id="91360"/>
    <lineage>
        <taxon>Bacteria</taxon>
        <taxon>Pseudomonadati</taxon>
        <taxon>Thermodesulfobacteriota</taxon>
        <taxon>Desulfobulbia</taxon>
        <taxon>Desulfobulbales</taxon>
        <taxon>Desulfocapsaceae</taxon>
        <taxon>Desulforhopalus</taxon>
    </lineage>
</organism>
<dbReference type="PANTHER" id="PTHR33362:SF7">
    <property type="entry name" value="SLL1103 PROTEIN"/>
    <property type="match status" value="1"/>
</dbReference>